<evidence type="ECO:0000256" key="3">
    <source>
        <dbReference type="ARBA" id="ARBA00011738"/>
    </source>
</evidence>
<dbReference type="InterPro" id="IPR001261">
    <property type="entry name" value="ArgE/DapE_CS"/>
</dbReference>
<keyword evidence="11" id="KW-1185">Reference proteome</keyword>
<dbReference type="NCBIfam" id="NF006775">
    <property type="entry name" value="PRK09290.2-5"/>
    <property type="match status" value="1"/>
</dbReference>
<evidence type="ECO:0000256" key="1">
    <source>
        <dbReference type="ARBA" id="ARBA00001936"/>
    </source>
</evidence>
<dbReference type="InterPro" id="IPR036264">
    <property type="entry name" value="Bact_exopeptidase_dim_dom"/>
</dbReference>
<dbReference type="InterPro" id="IPR010158">
    <property type="entry name" value="Amidase_Cbmase"/>
</dbReference>
<feature type="binding site" evidence="8">
    <location>
        <position position="288"/>
    </location>
    <ligand>
        <name>allantoate</name>
        <dbReference type="ChEBI" id="CHEBI:17536"/>
    </ligand>
</feature>
<evidence type="ECO:0000256" key="6">
    <source>
        <dbReference type="ARBA" id="ARBA00023211"/>
    </source>
</evidence>
<dbReference type="Gene3D" id="3.30.70.360">
    <property type="match status" value="1"/>
</dbReference>
<sequence length="413" mass="42838">MTEIDPIAGLAAHARAACLDLARLTEVPGEITRTFLSPPTRDVTAYLSAWAHELGLSVRVDAAGNLRARREGPSPDAPTLYLGSHVDTVPNAGAFDGVLGVTLAFAVAAALRDTPLPFALELLAFSEEEGVRFGVPFIGSRALTGTLDPLLTLEDARGVSVRGALEAYGLDPAELPGARVNGQSVGFLEFHIEQGPVLQAAGASVGVVSAIAGQDRLLLDFAGQASHAGTTPMAHRRDALAAAARFAVAAEDLARATPGLVATVGVMTARPGAINVIPGEAHCTLDIRHEHDLVRAGALDTLLADARRFAGERGVTLTVTHKMAQPAVPMDPAFRGGLRRAAARVGQLAPDLVSGAGHDAMILADVMPAAMLFLRSPNALSHHPDEMAEPADVEAALRLGVAFVQDLAAQGTR</sequence>
<evidence type="ECO:0000313" key="10">
    <source>
        <dbReference type="EMBL" id="OWL96123.1"/>
    </source>
</evidence>
<comment type="cofactor">
    <cofactor evidence="1">
        <name>Mn(2+)</name>
        <dbReference type="ChEBI" id="CHEBI:29035"/>
    </cofactor>
</comment>
<comment type="subunit">
    <text evidence="3">Homodimer.</text>
</comment>
<dbReference type="PANTHER" id="PTHR32494:SF19">
    <property type="entry name" value="ALLANTOATE DEIMINASE-RELATED"/>
    <property type="match status" value="1"/>
</dbReference>
<evidence type="ECO:0000256" key="5">
    <source>
        <dbReference type="ARBA" id="ARBA00022801"/>
    </source>
</evidence>
<dbReference type="PIRSF" id="PIRSF001235">
    <property type="entry name" value="Amidase_carbamoylase"/>
    <property type="match status" value="1"/>
</dbReference>
<keyword evidence="7" id="KW-0862">Zinc</keyword>
<evidence type="ECO:0000256" key="2">
    <source>
        <dbReference type="ARBA" id="ARBA00006153"/>
    </source>
</evidence>
<reference evidence="10 11" key="1">
    <citation type="submission" date="2017-05" db="EMBL/GenBank/DDBJ databases">
        <title>De novo genome assembly of Deniococcus indicus strain DR1.</title>
        <authorList>
            <person name="Chauhan D."/>
            <person name="Yennamalli R.M."/>
            <person name="Priyadarshini R."/>
        </authorList>
    </citation>
    <scope>NUCLEOTIDE SEQUENCE [LARGE SCALE GENOMIC DNA]</scope>
    <source>
        <strain evidence="10 11">DR1</strain>
    </source>
</reference>
<feature type="binding site" evidence="7">
    <location>
        <position position="96"/>
    </location>
    <ligand>
        <name>Zn(2+)</name>
        <dbReference type="ChEBI" id="CHEBI:29105"/>
        <label>2</label>
    </ligand>
</feature>
<comment type="caution">
    <text evidence="10">The sequence shown here is derived from an EMBL/GenBank/DDBJ whole genome shotgun (WGS) entry which is preliminary data.</text>
</comment>
<dbReference type="SUPFAM" id="SSF55031">
    <property type="entry name" value="Bacterial exopeptidase dimerisation domain"/>
    <property type="match status" value="1"/>
</dbReference>
<feature type="binding site" evidence="7">
    <location>
        <position position="382"/>
    </location>
    <ligand>
        <name>Zn(2+)</name>
        <dbReference type="ChEBI" id="CHEBI:29105"/>
        <label>2</label>
    </ligand>
</feature>
<dbReference type="PANTHER" id="PTHR32494">
    <property type="entry name" value="ALLANTOATE DEIMINASE-RELATED"/>
    <property type="match status" value="1"/>
</dbReference>
<dbReference type="NCBIfam" id="TIGR01879">
    <property type="entry name" value="hydantase"/>
    <property type="match status" value="1"/>
</dbReference>
<comment type="similarity">
    <text evidence="2">Belongs to the peptidase M20 family.</text>
</comment>
<feature type="binding site" evidence="8">
    <location>
        <position position="216"/>
    </location>
    <ligand>
        <name>allantoate</name>
        <dbReference type="ChEBI" id="CHEBI:17536"/>
    </ligand>
</feature>
<gene>
    <name evidence="10" type="ORF">CBQ26_10035</name>
</gene>
<comment type="cofactor">
    <cofactor evidence="7">
        <name>Zn(2+)</name>
        <dbReference type="ChEBI" id="CHEBI:29105"/>
    </cofactor>
    <text evidence="7">Binds 2 Zn(2+) ions per subunit.</text>
</comment>
<feature type="binding site" evidence="8">
    <location>
        <position position="275"/>
    </location>
    <ligand>
        <name>allantoate</name>
        <dbReference type="ChEBI" id="CHEBI:17536"/>
    </ligand>
</feature>
<keyword evidence="6" id="KW-0464">Manganese</keyword>
<evidence type="ECO:0000256" key="8">
    <source>
        <dbReference type="PIRSR" id="PIRSR001235-2"/>
    </source>
</evidence>
<dbReference type="InterPro" id="IPR011650">
    <property type="entry name" value="Peptidase_M20_dimer"/>
</dbReference>
<protein>
    <submittedName>
        <fullName evidence="10">Allantoate amidohydrolase</fullName>
    </submittedName>
</protein>
<evidence type="ECO:0000256" key="4">
    <source>
        <dbReference type="ARBA" id="ARBA00022723"/>
    </source>
</evidence>
<evidence type="ECO:0000259" key="9">
    <source>
        <dbReference type="Pfam" id="PF07687"/>
    </source>
</evidence>
<dbReference type="Proteomes" id="UP000197208">
    <property type="component" value="Unassembled WGS sequence"/>
</dbReference>
<proteinExistence type="inferred from homology"/>
<dbReference type="Pfam" id="PF01546">
    <property type="entry name" value="Peptidase_M20"/>
    <property type="match status" value="1"/>
</dbReference>
<feature type="binding site" evidence="7">
    <location>
        <position position="85"/>
    </location>
    <ligand>
        <name>Zn(2+)</name>
        <dbReference type="ChEBI" id="CHEBI:29105"/>
        <label>1</label>
    </ligand>
</feature>
<dbReference type="EMBL" id="NHMK01000012">
    <property type="protein sequence ID" value="OWL96123.1"/>
    <property type="molecule type" value="Genomic_DNA"/>
</dbReference>
<dbReference type="Pfam" id="PF07687">
    <property type="entry name" value="M20_dimer"/>
    <property type="match status" value="1"/>
</dbReference>
<keyword evidence="4 7" id="KW-0479">Metal-binding</keyword>
<dbReference type="AlphaFoldDB" id="A0A246BLD7"/>
<evidence type="ECO:0000313" key="11">
    <source>
        <dbReference type="Proteomes" id="UP000197208"/>
    </source>
</evidence>
<dbReference type="InterPro" id="IPR002933">
    <property type="entry name" value="Peptidase_M20"/>
</dbReference>
<feature type="binding site" evidence="7">
    <location>
        <position position="129"/>
    </location>
    <ligand>
        <name>Zn(2+)</name>
        <dbReference type="ChEBI" id="CHEBI:29105"/>
        <label>2</label>
    </ligand>
</feature>
<dbReference type="GO" id="GO:0016813">
    <property type="term" value="F:hydrolase activity, acting on carbon-nitrogen (but not peptide) bonds, in linear amidines"/>
    <property type="evidence" value="ECO:0007669"/>
    <property type="project" value="InterPro"/>
</dbReference>
<dbReference type="SUPFAM" id="SSF53187">
    <property type="entry name" value="Zn-dependent exopeptidases"/>
    <property type="match status" value="1"/>
</dbReference>
<dbReference type="PROSITE" id="PS00758">
    <property type="entry name" value="ARGE_DAPE_CPG2_1"/>
    <property type="match status" value="1"/>
</dbReference>
<name>A0A246BLD7_9DEIO</name>
<dbReference type="OrthoDB" id="9808195at2"/>
<accession>A0A246BLD7</accession>
<organism evidence="10 11">
    <name type="scientific">Deinococcus indicus</name>
    <dbReference type="NCBI Taxonomy" id="223556"/>
    <lineage>
        <taxon>Bacteria</taxon>
        <taxon>Thermotogati</taxon>
        <taxon>Deinococcota</taxon>
        <taxon>Deinococci</taxon>
        <taxon>Deinococcales</taxon>
        <taxon>Deinococcaceae</taxon>
        <taxon>Deinococcus</taxon>
    </lineage>
</organism>
<feature type="binding site" evidence="7">
    <location>
        <position position="96"/>
    </location>
    <ligand>
        <name>Zn(2+)</name>
        <dbReference type="ChEBI" id="CHEBI:29105"/>
        <label>1</label>
    </ligand>
</feature>
<evidence type="ECO:0000256" key="7">
    <source>
        <dbReference type="PIRSR" id="PIRSR001235-1"/>
    </source>
</evidence>
<feature type="binding site" evidence="7">
    <location>
        <position position="191"/>
    </location>
    <ligand>
        <name>Zn(2+)</name>
        <dbReference type="ChEBI" id="CHEBI:29105"/>
        <label>1</label>
    </ligand>
</feature>
<dbReference type="RefSeq" id="WP_088248507.1">
    <property type="nucleotide sequence ID" value="NZ_NHMK01000012.1"/>
</dbReference>
<keyword evidence="5 10" id="KW-0378">Hydrolase</keyword>
<dbReference type="CDD" id="cd03884">
    <property type="entry name" value="M20_bAS"/>
    <property type="match status" value="1"/>
</dbReference>
<feature type="domain" description="Peptidase M20 dimerisation" evidence="9">
    <location>
        <begin position="218"/>
        <end position="297"/>
    </location>
</feature>
<dbReference type="Gene3D" id="3.40.630.10">
    <property type="entry name" value="Zn peptidases"/>
    <property type="match status" value="1"/>
</dbReference>
<dbReference type="GO" id="GO:0046872">
    <property type="term" value="F:metal ion binding"/>
    <property type="evidence" value="ECO:0007669"/>
    <property type="project" value="UniProtKB-KW"/>
</dbReference>